<protein>
    <recommendedName>
        <fullName evidence="1">Aminoglycoside phosphotransferase domain-containing protein</fullName>
    </recommendedName>
</protein>
<dbReference type="InterPro" id="IPR051678">
    <property type="entry name" value="AGP_Transferase"/>
</dbReference>
<dbReference type="SUPFAM" id="SSF56112">
    <property type="entry name" value="Protein kinase-like (PK-like)"/>
    <property type="match status" value="1"/>
</dbReference>
<evidence type="ECO:0000259" key="1">
    <source>
        <dbReference type="Pfam" id="PF01636"/>
    </source>
</evidence>
<comment type="caution">
    <text evidence="2">The sequence shown here is derived from an EMBL/GenBank/DDBJ whole genome shotgun (WGS) entry which is preliminary data.</text>
</comment>
<dbReference type="OrthoDB" id="187119at2"/>
<evidence type="ECO:0000313" key="3">
    <source>
        <dbReference type="Proteomes" id="UP000321577"/>
    </source>
</evidence>
<reference evidence="2 3" key="1">
    <citation type="submission" date="2019-07" db="EMBL/GenBank/DDBJ databases">
        <title>Whole genome shotgun sequence of Brevifollis gellanilyticus NBRC 108608.</title>
        <authorList>
            <person name="Hosoyama A."/>
            <person name="Uohara A."/>
            <person name="Ohji S."/>
            <person name="Ichikawa N."/>
        </authorList>
    </citation>
    <scope>NUCLEOTIDE SEQUENCE [LARGE SCALE GENOMIC DNA]</scope>
    <source>
        <strain evidence="2 3">NBRC 108608</strain>
    </source>
</reference>
<dbReference type="Gene3D" id="3.90.1200.10">
    <property type="match status" value="1"/>
</dbReference>
<dbReference type="Proteomes" id="UP000321577">
    <property type="component" value="Unassembled WGS sequence"/>
</dbReference>
<name>A0A512MAJ8_9BACT</name>
<accession>A0A512MAJ8</accession>
<gene>
    <name evidence="2" type="ORF">BGE01nite_30450</name>
</gene>
<dbReference type="PANTHER" id="PTHR21310:SF15">
    <property type="entry name" value="AMINOGLYCOSIDE PHOSPHOTRANSFERASE DOMAIN-CONTAINING PROTEIN"/>
    <property type="match status" value="1"/>
</dbReference>
<dbReference type="PANTHER" id="PTHR21310">
    <property type="entry name" value="AMINOGLYCOSIDE PHOSPHOTRANSFERASE-RELATED-RELATED"/>
    <property type="match status" value="1"/>
</dbReference>
<sequence>MSRRDIYYWKCDRPAAFHGTQTRTQPDAEIEQQLAVALRGFFNTQDIRLSAGAGQGNHLTWNAEVDGKSLFIRVENGPEKDAHIAIESALMDQVRAAGVSTPKVHGCDASRRRVPFAWQALERIAAPDLNHWFKQGTLDAPSIAHAIGQAVAQWQNIHFQGFGIFEWSEVQTSNADRKTLRSPHPTYSDYFYLRLEDHLSFLVSRGFLTATQRDEITTEIEAHRSLLELAPGCLVHKDLALWNILGTQHQISAFIDFDDSISGDSMDDLSLLACFHDAAFLQRAFEGYQGIRALPTEHLRRFWLHLLRNMIVKAVIRVGAGYFDRDDGFFLISSGSSGQSLKAMTHARIQTALRGLRENASLDILNG</sequence>
<dbReference type="EMBL" id="BKAG01000020">
    <property type="protein sequence ID" value="GEP43754.1"/>
    <property type="molecule type" value="Genomic_DNA"/>
</dbReference>
<dbReference type="InterPro" id="IPR011009">
    <property type="entry name" value="Kinase-like_dom_sf"/>
</dbReference>
<keyword evidence="3" id="KW-1185">Reference proteome</keyword>
<dbReference type="AlphaFoldDB" id="A0A512MAJ8"/>
<dbReference type="Pfam" id="PF01636">
    <property type="entry name" value="APH"/>
    <property type="match status" value="1"/>
</dbReference>
<evidence type="ECO:0000313" key="2">
    <source>
        <dbReference type="EMBL" id="GEP43754.1"/>
    </source>
</evidence>
<dbReference type="RefSeq" id="WP_146851327.1">
    <property type="nucleotide sequence ID" value="NZ_BKAG01000020.1"/>
</dbReference>
<feature type="domain" description="Aminoglycoside phosphotransferase" evidence="1">
    <location>
        <begin position="57"/>
        <end position="292"/>
    </location>
</feature>
<organism evidence="2 3">
    <name type="scientific">Brevifollis gellanilyticus</name>
    <dbReference type="NCBI Taxonomy" id="748831"/>
    <lineage>
        <taxon>Bacteria</taxon>
        <taxon>Pseudomonadati</taxon>
        <taxon>Verrucomicrobiota</taxon>
        <taxon>Verrucomicrobiia</taxon>
        <taxon>Verrucomicrobiales</taxon>
        <taxon>Verrucomicrobiaceae</taxon>
    </lineage>
</organism>
<proteinExistence type="predicted"/>
<dbReference type="InterPro" id="IPR002575">
    <property type="entry name" value="Aminoglycoside_PTrfase"/>
</dbReference>